<dbReference type="PANTHER" id="PTHR45947:SF3">
    <property type="entry name" value="SULFOQUINOVOSYL TRANSFERASE SQD2"/>
    <property type="match status" value="1"/>
</dbReference>
<dbReference type="EMBL" id="SWBO01000009">
    <property type="protein sequence ID" value="TKB98224.1"/>
    <property type="molecule type" value="Genomic_DNA"/>
</dbReference>
<dbReference type="CDD" id="cd03801">
    <property type="entry name" value="GT4_PimA-like"/>
    <property type="match status" value="1"/>
</dbReference>
<evidence type="ECO:0000313" key="3">
    <source>
        <dbReference type="Proteomes" id="UP000310477"/>
    </source>
</evidence>
<dbReference type="InterPro" id="IPR001296">
    <property type="entry name" value="Glyco_trans_1"/>
</dbReference>
<name>A0A4V5NX87_9SPHI</name>
<feature type="domain" description="Glycosyl transferase family 1" evidence="1">
    <location>
        <begin position="199"/>
        <end position="361"/>
    </location>
</feature>
<dbReference type="Gene3D" id="3.40.50.2000">
    <property type="entry name" value="Glycogen Phosphorylase B"/>
    <property type="match status" value="2"/>
</dbReference>
<evidence type="ECO:0000313" key="2">
    <source>
        <dbReference type="EMBL" id="TKB98224.1"/>
    </source>
</evidence>
<gene>
    <name evidence="2" type="ORF">FA045_14680</name>
</gene>
<dbReference type="SUPFAM" id="SSF53756">
    <property type="entry name" value="UDP-Glycosyltransferase/glycogen phosphorylase"/>
    <property type="match status" value="1"/>
</dbReference>
<dbReference type="RefSeq" id="WP_136877829.1">
    <property type="nucleotide sequence ID" value="NZ_SWBO01000009.1"/>
</dbReference>
<proteinExistence type="predicted"/>
<dbReference type="AlphaFoldDB" id="A0A4V5NX87"/>
<dbReference type="OrthoDB" id="9790710at2"/>
<dbReference type="InterPro" id="IPR050194">
    <property type="entry name" value="Glycosyltransferase_grp1"/>
</dbReference>
<reference evidence="2 3" key="1">
    <citation type="submission" date="2019-04" db="EMBL/GenBank/DDBJ databases">
        <title>Pedobacter sp. AR-2-6 sp. nov., isolated from Arctic soil.</title>
        <authorList>
            <person name="Dahal R.H."/>
            <person name="Kim D.-U."/>
        </authorList>
    </citation>
    <scope>NUCLEOTIDE SEQUENCE [LARGE SCALE GENOMIC DNA]</scope>
    <source>
        <strain evidence="2 3">AR-2-6</strain>
    </source>
</reference>
<dbReference type="Proteomes" id="UP000310477">
    <property type="component" value="Unassembled WGS sequence"/>
</dbReference>
<dbReference type="PROSITE" id="PS51257">
    <property type="entry name" value="PROKAR_LIPOPROTEIN"/>
    <property type="match status" value="1"/>
</dbReference>
<dbReference type="PANTHER" id="PTHR45947">
    <property type="entry name" value="SULFOQUINOVOSYL TRANSFERASE SQD2"/>
    <property type="match status" value="1"/>
</dbReference>
<dbReference type="Pfam" id="PF00534">
    <property type="entry name" value="Glycos_transf_1"/>
    <property type="match status" value="1"/>
</dbReference>
<accession>A0A4V5NX87</accession>
<keyword evidence="3" id="KW-1185">Reference proteome</keyword>
<evidence type="ECO:0000259" key="1">
    <source>
        <dbReference type="Pfam" id="PF00534"/>
    </source>
</evidence>
<dbReference type="GO" id="GO:0016757">
    <property type="term" value="F:glycosyltransferase activity"/>
    <property type="evidence" value="ECO:0007669"/>
    <property type="project" value="InterPro"/>
</dbReference>
<sequence length="382" mass="43656">MKKLAIIITHPIQYYVPLFQLLAQSCELKVFYTWGKEGAKAKYDPDFKKWIDWDLPLLQGYEYEFLANTAKNPGSHHFSGIINPTLKQKIKDFDPMAILIYGWAYQSHISALRYFKGKIPLWFRGDSTLIDERKGIKEILRGLFLKWVYQHSNKAFYVGSANKAYFKKFGLKENQLVFAPHAVDNNRFAEDRSKEALQLRQQLQISPDQMLILFAGKLEAKKNPELLLKAFINLNLDGVHLLFVGNGELENSLKSQISNLKSQKIHFMDFQNQTQMPVIYQACDLFCLPSQGSEETWGLAVNEAMACSKAILVSDHVGCAEDLVIDGENGYIFESNNLASLSDKLNLMVSNKFTLKEMGKKSAIKIKEWSFTKQCTAILNEL</sequence>
<keyword evidence="2" id="KW-0808">Transferase</keyword>
<organism evidence="2 3">
    <name type="scientific">Pedobacter cryotolerans</name>
    <dbReference type="NCBI Taxonomy" id="2571270"/>
    <lineage>
        <taxon>Bacteria</taxon>
        <taxon>Pseudomonadati</taxon>
        <taxon>Bacteroidota</taxon>
        <taxon>Sphingobacteriia</taxon>
        <taxon>Sphingobacteriales</taxon>
        <taxon>Sphingobacteriaceae</taxon>
        <taxon>Pedobacter</taxon>
    </lineage>
</organism>
<comment type="caution">
    <text evidence="2">The sequence shown here is derived from an EMBL/GenBank/DDBJ whole genome shotgun (WGS) entry which is preliminary data.</text>
</comment>
<protein>
    <submittedName>
        <fullName evidence="2">Glycosyltransferase family 4 protein</fullName>
    </submittedName>
</protein>